<feature type="transmembrane region" description="Helical" evidence="3">
    <location>
        <begin position="311"/>
        <end position="333"/>
    </location>
</feature>
<dbReference type="SUPFAM" id="SSF54452">
    <property type="entry name" value="MHC antigen-recognition domain"/>
    <property type="match status" value="1"/>
</dbReference>
<dbReference type="SMART" id="SM00407">
    <property type="entry name" value="IGc1"/>
    <property type="match status" value="1"/>
</dbReference>
<evidence type="ECO:0000256" key="1">
    <source>
        <dbReference type="ARBA" id="ARBA00023180"/>
    </source>
</evidence>
<protein>
    <recommendedName>
        <fullName evidence="5">Ig-like domain-containing protein</fullName>
    </recommendedName>
</protein>
<dbReference type="PANTHER" id="PTHR16675">
    <property type="entry name" value="MHC CLASS I-RELATED"/>
    <property type="match status" value="1"/>
</dbReference>
<accession>A0AAW0PPI4</accession>
<evidence type="ECO:0000256" key="2">
    <source>
        <dbReference type="RuleBase" id="RU004439"/>
    </source>
</evidence>
<dbReference type="EMBL" id="JBBPFD010000003">
    <property type="protein sequence ID" value="KAK7933447.1"/>
    <property type="molecule type" value="Genomic_DNA"/>
</dbReference>
<dbReference type="Proteomes" id="UP001460270">
    <property type="component" value="Unassembled WGS sequence"/>
</dbReference>
<dbReference type="Gene3D" id="3.30.500.10">
    <property type="entry name" value="MHC class I-like antigen recognition-like"/>
    <property type="match status" value="1"/>
</dbReference>
<keyword evidence="4" id="KW-0732">Signal</keyword>
<comment type="similarity">
    <text evidence="2">Belongs to the MHC class I family.</text>
</comment>
<evidence type="ECO:0000256" key="4">
    <source>
        <dbReference type="SAM" id="SignalP"/>
    </source>
</evidence>
<evidence type="ECO:0000259" key="5">
    <source>
        <dbReference type="PROSITE" id="PS50835"/>
    </source>
</evidence>
<reference evidence="7" key="1">
    <citation type="submission" date="2024-04" db="EMBL/GenBank/DDBJ databases">
        <title>Salinicola lusitanus LLJ914,a marine bacterium isolated from the Okinawa Trough.</title>
        <authorList>
            <person name="Li J."/>
        </authorList>
    </citation>
    <scope>NUCLEOTIDE SEQUENCE [LARGE SCALE GENOMIC DNA]</scope>
</reference>
<dbReference type="InterPro" id="IPR036179">
    <property type="entry name" value="Ig-like_dom_sf"/>
</dbReference>
<keyword evidence="3" id="KW-0472">Membrane</keyword>
<dbReference type="InterPro" id="IPR003597">
    <property type="entry name" value="Ig_C1-set"/>
</dbReference>
<comment type="caution">
    <text evidence="6">The sequence shown here is derived from an EMBL/GenBank/DDBJ whole genome shotgun (WGS) entry which is preliminary data.</text>
</comment>
<dbReference type="Pfam" id="PF00129">
    <property type="entry name" value="MHC_I"/>
    <property type="match status" value="1"/>
</dbReference>
<dbReference type="InterPro" id="IPR050208">
    <property type="entry name" value="MHC_class-I_related"/>
</dbReference>
<proteinExistence type="inferred from homology"/>
<dbReference type="GO" id="GO:0006955">
    <property type="term" value="P:immune response"/>
    <property type="evidence" value="ECO:0007669"/>
    <property type="project" value="TreeGrafter"/>
</dbReference>
<dbReference type="InterPro" id="IPR013783">
    <property type="entry name" value="Ig-like_fold"/>
</dbReference>
<dbReference type="PANTHER" id="PTHR16675:SF237">
    <property type="entry name" value="MHC CLASS I ANTIGEN TRANSCRIPT VARIANT 1-RELATED"/>
    <property type="match status" value="1"/>
</dbReference>
<dbReference type="GO" id="GO:0009897">
    <property type="term" value="C:external side of plasma membrane"/>
    <property type="evidence" value="ECO:0007669"/>
    <property type="project" value="TreeGrafter"/>
</dbReference>
<dbReference type="InterPro" id="IPR007110">
    <property type="entry name" value="Ig-like_dom"/>
</dbReference>
<dbReference type="InterPro" id="IPR037055">
    <property type="entry name" value="MHC_I-like_Ag-recog_sf"/>
</dbReference>
<evidence type="ECO:0000313" key="7">
    <source>
        <dbReference type="Proteomes" id="UP001460270"/>
    </source>
</evidence>
<dbReference type="Gene3D" id="2.60.40.10">
    <property type="entry name" value="Immunoglobulins"/>
    <property type="match status" value="1"/>
</dbReference>
<dbReference type="InterPro" id="IPR011161">
    <property type="entry name" value="MHC_I-like_Ag-recog"/>
</dbReference>
<organism evidence="6 7">
    <name type="scientific">Mugilogobius chulae</name>
    <name type="common">yellowstripe goby</name>
    <dbReference type="NCBI Taxonomy" id="88201"/>
    <lineage>
        <taxon>Eukaryota</taxon>
        <taxon>Metazoa</taxon>
        <taxon>Chordata</taxon>
        <taxon>Craniata</taxon>
        <taxon>Vertebrata</taxon>
        <taxon>Euteleostomi</taxon>
        <taxon>Actinopterygii</taxon>
        <taxon>Neopterygii</taxon>
        <taxon>Teleostei</taxon>
        <taxon>Neoteleostei</taxon>
        <taxon>Acanthomorphata</taxon>
        <taxon>Gobiaria</taxon>
        <taxon>Gobiiformes</taxon>
        <taxon>Gobioidei</taxon>
        <taxon>Gobiidae</taxon>
        <taxon>Gobionellinae</taxon>
        <taxon>Mugilogobius</taxon>
    </lineage>
</organism>
<dbReference type="SUPFAM" id="SSF48726">
    <property type="entry name" value="Immunoglobulin"/>
    <property type="match status" value="1"/>
</dbReference>
<dbReference type="PROSITE" id="PS50835">
    <property type="entry name" value="IG_LIKE"/>
    <property type="match status" value="1"/>
</dbReference>
<keyword evidence="1" id="KW-0325">Glycoprotein</keyword>
<feature type="domain" description="Ig-like" evidence="5">
    <location>
        <begin position="208"/>
        <end position="282"/>
    </location>
</feature>
<evidence type="ECO:0000256" key="3">
    <source>
        <dbReference type="SAM" id="Phobius"/>
    </source>
</evidence>
<dbReference type="InterPro" id="IPR001039">
    <property type="entry name" value="MHC_I_a_a1/a2"/>
</dbReference>
<sequence length="356" mass="40607">MSVVNIVVFVSLLGAVLNINGAASMTHSLYYFTTSSNDVTNFPEFIAVGYVDGLQITHYDSNTKRVVPKQKWMEKITEEDPQYWDTETQLSLNGEQVFKANTEILKQRLNQTQGSHMWQWMHGCEWDDETNEINGYWQYSFDGEDFIAFDLKTETFVAPRSEAVPTKHKWERIGEAARQKDFITHRCVEYLKKHVRNGQSDLMRKELPLVSFLQKSPSAPVTCHATGFYPDRAMLFWTKDGDELQEGVDPGELLPNHDGTFQMSVDLDVSSVPPEDWGRYECMFQLSGVEDMPHRLHQDKIRTNAKKHTGITVGVAVTVLGLALLALVAFAVYRWHKANQLTPPPSEPDVQLPLNH</sequence>
<name>A0AAW0PPI4_9GOBI</name>
<gene>
    <name evidence="6" type="ORF">WMY93_004343</name>
</gene>
<keyword evidence="3" id="KW-0812">Transmembrane</keyword>
<keyword evidence="7" id="KW-1185">Reference proteome</keyword>
<keyword evidence="3" id="KW-1133">Transmembrane helix</keyword>
<dbReference type="PRINTS" id="PR01638">
    <property type="entry name" value="MHCCLASSI"/>
</dbReference>
<dbReference type="InterPro" id="IPR011162">
    <property type="entry name" value="MHC_I/II-like_Ag-recog"/>
</dbReference>
<feature type="chain" id="PRO_5043418434" description="Ig-like domain-containing protein" evidence="4">
    <location>
        <begin position="19"/>
        <end position="356"/>
    </location>
</feature>
<dbReference type="Pfam" id="PF07654">
    <property type="entry name" value="C1-set"/>
    <property type="match status" value="1"/>
</dbReference>
<dbReference type="FunFam" id="3.30.500.10:FF:000001">
    <property type="entry name" value="H-2 class I histocompatibility antigen, alpha chain"/>
    <property type="match status" value="1"/>
</dbReference>
<feature type="signal peptide" evidence="4">
    <location>
        <begin position="1"/>
        <end position="18"/>
    </location>
</feature>
<dbReference type="GO" id="GO:0005615">
    <property type="term" value="C:extracellular space"/>
    <property type="evidence" value="ECO:0007669"/>
    <property type="project" value="TreeGrafter"/>
</dbReference>
<evidence type="ECO:0000313" key="6">
    <source>
        <dbReference type="EMBL" id="KAK7933447.1"/>
    </source>
</evidence>
<dbReference type="AlphaFoldDB" id="A0AAW0PPI4"/>